<keyword evidence="2" id="KW-1185">Reference proteome</keyword>
<evidence type="ECO:0000313" key="2">
    <source>
        <dbReference type="Proteomes" id="UP000828048"/>
    </source>
</evidence>
<dbReference type="Proteomes" id="UP000828048">
    <property type="component" value="Chromosome 12"/>
</dbReference>
<accession>A0ACB7ZEH0</accession>
<comment type="caution">
    <text evidence="1">The sequence shown here is derived from an EMBL/GenBank/DDBJ whole genome shotgun (WGS) entry which is preliminary data.</text>
</comment>
<dbReference type="EMBL" id="CM037162">
    <property type="protein sequence ID" value="KAH7864245.1"/>
    <property type="molecule type" value="Genomic_DNA"/>
</dbReference>
<gene>
    <name evidence="1" type="ORF">Vadar_027412</name>
</gene>
<name>A0ACB7ZEH0_9ERIC</name>
<reference evidence="1 2" key="1">
    <citation type="journal article" date="2021" name="Hortic Res">
        <title>High-quality reference genome and annotation aids understanding of berry development for evergreen blueberry (Vaccinium darrowii).</title>
        <authorList>
            <person name="Yu J."/>
            <person name="Hulse-Kemp A.M."/>
            <person name="Babiker E."/>
            <person name="Staton M."/>
        </authorList>
    </citation>
    <scope>NUCLEOTIDE SEQUENCE [LARGE SCALE GENOMIC DNA]</scope>
    <source>
        <strain evidence="2">cv. NJ 8807/NJ 8810</strain>
        <tissue evidence="1">Young leaf</tissue>
    </source>
</reference>
<protein>
    <submittedName>
        <fullName evidence="1">Uncharacterized protein</fullName>
    </submittedName>
</protein>
<evidence type="ECO:0000313" key="1">
    <source>
        <dbReference type="EMBL" id="KAH7864245.1"/>
    </source>
</evidence>
<sequence length="700" mass="80786">MPCIRVCKFTKDYNGMEKARKWWEEWDLRILTLYILIAQLYLHFYGRLRRSNKTWTSWLMMLVNVWLLYLFSDLLATIALGKLSKLKVDENDTDMSSKIGEYALRVMWAPLILFFLGGPDTLTVFHFEENQLWMRHLIGLLTQGLRTAYALIVTFNTHDLVLSLLAVLLFIPGIIKYGERVWVVRSISKGYAGFVHLDLPKIEEISNTQPKAKPMLLAYSWFRTLRPHNAGYMPKEREVRPLLTRFRKSDITDGVDAFELVDIELGMIYDLLFSKVGTIFTVWGSILRFLSFSLIVSVLVTYITCEKHRGRSNGDHIITIILLAGAIFLDIAGIFVQLISEYGVVWACKSGTKWATSSVLFLREFLNSKSQTWSGVMVGQFSLREFCTNYKPNVCNWSKDYLFSREYMLGKFSSQERLDLQHLKEIKDLIINHIREKLGGEAAVVDNSKTSTKRVADVGTSQTSTQTIEVDKLHTSTGGVANVKLSPSVERGEWTLAKYDVEQQFNWSIKEEFGESIVIWHIATEVCYESDGPSEVKLKAVKILSDYMMYLLVICPNMFSFCNKYEEITHHYADMKKIFDGKVVENKDDTLVNNAKRLMQDMKGNSKRWEIMGSMWAEMLCYAAMKCPVKNHMQELRQGGEFLTHVWLLLLHFGITKELDRSTFSLMGDLHQLEKPLDQLEKEFKQVENDQDISRVTCCC</sequence>
<organism evidence="1 2">
    <name type="scientific">Vaccinium darrowii</name>
    <dbReference type="NCBI Taxonomy" id="229202"/>
    <lineage>
        <taxon>Eukaryota</taxon>
        <taxon>Viridiplantae</taxon>
        <taxon>Streptophyta</taxon>
        <taxon>Embryophyta</taxon>
        <taxon>Tracheophyta</taxon>
        <taxon>Spermatophyta</taxon>
        <taxon>Magnoliopsida</taxon>
        <taxon>eudicotyledons</taxon>
        <taxon>Gunneridae</taxon>
        <taxon>Pentapetalae</taxon>
        <taxon>asterids</taxon>
        <taxon>Ericales</taxon>
        <taxon>Ericaceae</taxon>
        <taxon>Vaccinioideae</taxon>
        <taxon>Vaccinieae</taxon>
        <taxon>Vaccinium</taxon>
    </lineage>
</organism>
<proteinExistence type="predicted"/>